<dbReference type="Gene3D" id="1.10.760.10">
    <property type="entry name" value="Cytochrome c-like domain"/>
    <property type="match status" value="2"/>
</dbReference>
<evidence type="ECO:0000256" key="2">
    <source>
        <dbReference type="ARBA" id="ARBA00022723"/>
    </source>
</evidence>
<gene>
    <name evidence="6" type="ORF">Q31b_10910</name>
</gene>
<dbReference type="AlphaFoldDB" id="A0A5C6EBQ4"/>
<evidence type="ECO:0000256" key="3">
    <source>
        <dbReference type="ARBA" id="ARBA00023004"/>
    </source>
</evidence>
<dbReference type="GO" id="GO:0046872">
    <property type="term" value="F:metal ion binding"/>
    <property type="evidence" value="ECO:0007669"/>
    <property type="project" value="UniProtKB-KW"/>
</dbReference>
<dbReference type="InterPro" id="IPR036909">
    <property type="entry name" value="Cyt_c-like_dom_sf"/>
</dbReference>
<evidence type="ECO:0000259" key="5">
    <source>
        <dbReference type="PROSITE" id="PS51007"/>
    </source>
</evidence>
<dbReference type="Pfam" id="PF00034">
    <property type="entry name" value="Cytochrom_C"/>
    <property type="match status" value="1"/>
</dbReference>
<evidence type="ECO:0000256" key="1">
    <source>
        <dbReference type="ARBA" id="ARBA00022617"/>
    </source>
</evidence>
<dbReference type="Proteomes" id="UP000315471">
    <property type="component" value="Unassembled WGS sequence"/>
</dbReference>
<comment type="caution">
    <text evidence="6">The sequence shown here is derived from an EMBL/GenBank/DDBJ whole genome shotgun (WGS) entry which is preliminary data.</text>
</comment>
<dbReference type="InterPro" id="IPR009056">
    <property type="entry name" value="Cyt_c-like_dom"/>
</dbReference>
<keyword evidence="7" id="KW-1185">Reference proteome</keyword>
<dbReference type="PROSITE" id="PS51007">
    <property type="entry name" value="CYTC"/>
    <property type="match status" value="1"/>
</dbReference>
<proteinExistence type="predicted"/>
<keyword evidence="3 4" id="KW-0408">Iron</keyword>
<name>A0A5C6EBQ4_9BACT</name>
<sequence>MRLGATICHRLRHHRFCGLMGTPFAALRFHCAIFHCAMFRSLFLIPLLFTVASFLGCDSKIEKFDANRVYSMTLARSRAMPMDAALEDSAKVIDDLFGTPNEPRWPIAFLDPSLAELVDPERLIQSAGPVLSLKDDTHFGLYREHCVLCHGLSGSGKGPASLVQDPYPRDFRHGLYKWKSTERTARPIRGDLERTIRSGIAGTAMPAFPLMVNDEVESLVDYVIYLSIRGEVERELLAAAVDEMGYEEAAPQEELRLRVPKLDLSEGKSLLDEESLSEGEAVTLEILNSVVEKWAEASSRVVDVPPSPVFDNAVELAAAVERGRELFHGQIANCVGCHDQDGLGQTITLDYDDWSKEYSSRIGVTPTDKEAMQPFVDAGAMMPRIIQPRALTDGVFHGGSDGETLYRRIKEGIAGTPMPGVEVVPTPSHQGLTAEQIWDLVRYVQSFDASRGESPLPGVAQ</sequence>
<keyword evidence="2 4" id="KW-0479">Metal-binding</keyword>
<protein>
    <submittedName>
        <fullName evidence="6">Cytochrome c</fullName>
    </submittedName>
</protein>
<evidence type="ECO:0000256" key="4">
    <source>
        <dbReference type="PROSITE-ProRule" id="PRU00433"/>
    </source>
</evidence>
<accession>A0A5C6EBQ4</accession>
<dbReference type="SUPFAM" id="SSF46626">
    <property type="entry name" value="Cytochrome c"/>
    <property type="match status" value="2"/>
</dbReference>
<evidence type="ECO:0000313" key="6">
    <source>
        <dbReference type="EMBL" id="TWU45915.1"/>
    </source>
</evidence>
<dbReference type="EMBL" id="SJPY01000001">
    <property type="protein sequence ID" value="TWU45915.1"/>
    <property type="molecule type" value="Genomic_DNA"/>
</dbReference>
<evidence type="ECO:0000313" key="7">
    <source>
        <dbReference type="Proteomes" id="UP000315471"/>
    </source>
</evidence>
<dbReference type="Pfam" id="PF13442">
    <property type="entry name" value="Cytochrome_CBB3"/>
    <property type="match status" value="1"/>
</dbReference>
<feature type="domain" description="Cytochrome c" evidence="5">
    <location>
        <begin position="318"/>
        <end position="448"/>
    </location>
</feature>
<dbReference type="GO" id="GO:0020037">
    <property type="term" value="F:heme binding"/>
    <property type="evidence" value="ECO:0007669"/>
    <property type="project" value="InterPro"/>
</dbReference>
<keyword evidence="1 4" id="KW-0349">Heme</keyword>
<dbReference type="GO" id="GO:0009055">
    <property type="term" value="F:electron transfer activity"/>
    <property type="evidence" value="ECO:0007669"/>
    <property type="project" value="InterPro"/>
</dbReference>
<reference evidence="6 7" key="1">
    <citation type="submission" date="2019-02" db="EMBL/GenBank/DDBJ databases">
        <title>Deep-cultivation of Planctomycetes and their phenomic and genomic characterization uncovers novel biology.</title>
        <authorList>
            <person name="Wiegand S."/>
            <person name="Jogler M."/>
            <person name="Boedeker C."/>
            <person name="Pinto D."/>
            <person name="Vollmers J."/>
            <person name="Rivas-Marin E."/>
            <person name="Kohn T."/>
            <person name="Peeters S.H."/>
            <person name="Heuer A."/>
            <person name="Rast P."/>
            <person name="Oberbeckmann S."/>
            <person name="Bunk B."/>
            <person name="Jeske O."/>
            <person name="Meyerdierks A."/>
            <person name="Storesund J.E."/>
            <person name="Kallscheuer N."/>
            <person name="Luecker S."/>
            <person name="Lage O.M."/>
            <person name="Pohl T."/>
            <person name="Merkel B.J."/>
            <person name="Hornburger P."/>
            <person name="Mueller R.-W."/>
            <person name="Bruemmer F."/>
            <person name="Labrenz M."/>
            <person name="Spormann A.M."/>
            <person name="Op Den Camp H."/>
            <person name="Overmann J."/>
            <person name="Amann R."/>
            <person name="Jetten M.S.M."/>
            <person name="Mascher T."/>
            <person name="Medema M.H."/>
            <person name="Devos D.P."/>
            <person name="Kaster A.-K."/>
            <person name="Ovreas L."/>
            <person name="Rohde M."/>
            <person name="Galperin M.Y."/>
            <person name="Jogler C."/>
        </authorList>
    </citation>
    <scope>NUCLEOTIDE SEQUENCE [LARGE SCALE GENOMIC DNA]</scope>
    <source>
        <strain evidence="6 7">Q31b</strain>
    </source>
</reference>
<organism evidence="6 7">
    <name type="scientific">Novipirellula aureliae</name>
    <dbReference type="NCBI Taxonomy" id="2527966"/>
    <lineage>
        <taxon>Bacteria</taxon>
        <taxon>Pseudomonadati</taxon>
        <taxon>Planctomycetota</taxon>
        <taxon>Planctomycetia</taxon>
        <taxon>Pirellulales</taxon>
        <taxon>Pirellulaceae</taxon>
        <taxon>Novipirellula</taxon>
    </lineage>
</organism>